<dbReference type="NCBIfam" id="TIGR00431">
    <property type="entry name" value="TruB"/>
    <property type="match status" value="1"/>
</dbReference>
<organism evidence="8 9">
    <name type="scientific">Rickettsia typhi str. TH1527</name>
    <dbReference type="NCBI Taxonomy" id="1003201"/>
    <lineage>
        <taxon>Bacteria</taxon>
        <taxon>Pseudomonadati</taxon>
        <taxon>Pseudomonadota</taxon>
        <taxon>Alphaproteobacteria</taxon>
        <taxon>Rickettsiales</taxon>
        <taxon>Rickettsiaceae</taxon>
        <taxon>Rickettsieae</taxon>
        <taxon>Rickettsia</taxon>
        <taxon>typhus group</taxon>
    </lineage>
</organism>
<evidence type="ECO:0000256" key="1">
    <source>
        <dbReference type="ARBA" id="ARBA00000385"/>
    </source>
</evidence>
<dbReference type="CDD" id="cd02573">
    <property type="entry name" value="PseudoU_synth_EcTruB"/>
    <property type="match status" value="1"/>
</dbReference>
<dbReference type="RefSeq" id="WP_011190941.1">
    <property type="nucleotide sequence ID" value="NC_017066.1"/>
</dbReference>
<evidence type="ECO:0000256" key="2">
    <source>
        <dbReference type="ARBA" id="ARBA00005642"/>
    </source>
</evidence>
<comment type="catalytic activity">
    <reaction evidence="1 5">
        <text>uridine(55) in tRNA = pseudouridine(55) in tRNA</text>
        <dbReference type="Rhea" id="RHEA:42532"/>
        <dbReference type="Rhea" id="RHEA-COMP:10101"/>
        <dbReference type="Rhea" id="RHEA-COMP:10102"/>
        <dbReference type="ChEBI" id="CHEBI:65314"/>
        <dbReference type="ChEBI" id="CHEBI:65315"/>
        <dbReference type="EC" id="5.4.99.25"/>
    </reaction>
</comment>
<accession>A0ABM5MVC7</accession>
<gene>
    <name evidence="5 8" type="primary">truB</name>
    <name evidence="8" type="ORF">RTTH1527_02375</name>
</gene>
<comment type="function">
    <text evidence="5">Responsible for synthesis of pseudouridine from uracil-55 in the psi GC loop of transfer RNAs.</text>
</comment>
<dbReference type="Proteomes" id="UP000007581">
    <property type="component" value="Chromosome"/>
</dbReference>
<dbReference type="Gene3D" id="3.30.2350.10">
    <property type="entry name" value="Pseudouridine synthase"/>
    <property type="match status" value="1"/>
</dbReference>
<keyword evidence="9" id="KW-1185">Reference proteome</keyword>
<dbReference type="InterPro" id="IPR020103">
    <property type="entry name" value="PsdUridine_synth_cat_dom_sf"/>
</dbReference>
<name>A0ABM5MVC7_RICTP</name>
<evidence type="ECO:0000256" key="3">
    <source>
        <dbReference type="ARBA" id="ARBA00022694"/>
    </source>
</evidence>
<dbReference type="EMBL" id="CP003397">
    <property type="protein sequence ID" value="AFE54340.1"/>
    <property type="molecule type" value="Genomic_DNA"/>
</dbReference>
<feature type="domain" description="tRNA pseudouridylate synthase B C-terminal" evidence="7">
    <location>
        <begin position="174"/>
        <end position="210"/>
    </location>
</feature>
<dbReference type="InterPro" id="IPR002501">
    <property type="entry name" value="PsdUridine_synth_N"/>
</dbReference>
<reference evidence="8" key="1">
    <citation type="submission" date="2012-03" db="EMBL/GenBank/DDBJ databases">
        <authorList>
            <person name="Johnson S.L."/>
            <person name="Sims D."/>
            <person name="Han S."/>
            <person name="Bruce D.C."/>
            <person name="Dasch G.A."/>
        </authorList>
    </citation>
    <scope>NUCLEOTIDE SEQUENCE [LARGE SCALE GENOMIC DNA]</scope>
    <source>
        <strain evidence="8">TH1527</strain>
    </source>
</reference>
<keyword evidence="3 5" id="KW-0819">tRNA processing</keyword>
<dbReference type="SUPFAM" id="SSF55120">
    <property type="entry name" value="Pseudouridine synthase"/>
    <property type="match status" value="1"/>
</dbReference>
<evidence type="ECO:0000259" key="6">
    <source>
        <dbReference type="Pfam" id="PF01509"/>
    </source>
</evidence>
<dbReference type="Pfam" id="PF01509">
    <property type="entry name" value="TruB_N"/>
    <property type="match status" value="1"/>
</dbReference>
<comment type="similarity">
    <text evidence="2 5">Belongs to the pseudouridine synthase TruB family. Type 1 subfamily.</text>
</comment>
<evidence type="ECO:0000256" key="5">
    <source>
        <dbReference type="HAMAP-Rule" id="MF_01080"/>
    </source>
</evidence>
<sequence length="292" mass="32722">MSNYWLNFYKPKGISSAKLVNIVKKIIGKTKIGHAGTLDVEAEGILPLAVGEATKLIQLLIDAKKTYIFSVKFGAQTDNGDYTGKVIASKNYIPSQEEAYAVCSKFIGNIKQIPPMFSAIKVNGIRAYKLAREGKVVELKPRNVTIYDLKCLNFDKEKAIATYYTECSKGTYIRTLTEDLALSLQSLGFVIELRRTQVGIFKEENAIHIKASDAITKNFIDKKSIKIEAILDDILVLDATDDQAQKIKYGQKCVFDYEEDVNFLWVRYNGTLLAIGSLNKSCFNSLRVFNLL</sequence>
<evidence type="ECO:0000313" key="8">
    <source>
        <dbReference type="EMBL" id="AFE54340.1"/>
    </source>
</evidence>
<dbReference type="PANTHER" id="PTHR13767">
    <property type="entry name" value="TRNA-PSEUDOURIDINE SYNTHASE"/>
    <property type="match status" value="1"/>
</dbReference>
<dbReference type="EC" id="5.4.99.25" evidence="5"/>
<evidence type="ECO:0000313" key="9">
    <source>
        <dbReference type="Proteomes" id="UP000007581"/>
    </source>
</evidence>
<dbReference type="HAMAP" id="MF_01080">
    <property type="entry name" value="TruB_bact"/>
    <property type="match status" value="1"/>
</dbReference>
<proteinExistence type="inferred from homology"/>
<dbReference type="InterPro" id="IPR032819">
    <property type="entry name" value="TruB_C"/>
</dbReference>
<dbReference type="Pfam" id="PF16198">
    <property type="entry name" value="TruB_C_2"/>
    <property type="match status" value="1"/>
</dbReference>
<protein>
    <recommendedName>
        <fullName evidence="5">tRNA pseudouridine synthase B</fullName>
        <ecNumber evidence="5">5.4.99.25</ecNumber>
    </recommendedName>
    <alternativeName>
        <fullName evidence="5">tRNA pseudouridine(55) synthase</fullName>
        <shortName evidence="5">Psi55 synthase</shortName>
    </alternativeName>
    <alternativeName>
        <fullName evidence="5">tRNA pseudouridylate synthase</fullName>
    </alternativeName>
    <alternativeName>
        <fullName evidence="5">tRNA-uridine isomerase</fullName>
    </alternativeName>
</protein>
<evidence type="ECO:0000256" key="4">
    <source>
        <dbReference type="ARBA" id="ARBA00023235"/>
    </source>
</evidence>
<dbReference type="InterPro" id="IPR014780">
    <property type="entry name" value="tRNA_psdUridine_synth_TruB"/>
</dbReference>
<evidence type="ECO:0000259" key="7">
    <source>
        <dbReference type="Pfam" id="PF16198"/>
    </source>
</evidence>
<dbReference type="PANTHER" id="PTHR13767:SF2">
    <property type="entry name" value="PSEUDOURIDYLATE SYNTHASE TRUB1"/>
    <property type="match status" value="1"/>
</dbReference>
<feature type="active site" description="Nucleophile" evidence="5">
    <location>
        <position position="39"/>
    </location>
</feature>
<keyword evidence="4 5" id="KW-0413">Isomerase</keyword>
<feature type="domain" description="Pseudouridine synthase II N-terminal" evidence="6">
    <location>
        <begin position="24"/>
        <end position="173"/>
    </location>
</feature>